<keyword evidence="4" id="KW-1185">Reference proteome</keyword>
<feature type="domain" description="HTH CENPB-type" evidence="2">
    <location>
        <begin position="1"/>
        <end position="56"/>
    </location>
</feature>
<proteinExistence type="predicted"/>
<accession>A0A2G5TC02</accession>
<dbReference type="PANTHER" id="PTHR19303:SF73">
    <property type="entry name" value="PROTEIN PDC2"/>
    <property type="match status" value="1"/>
</dbReference>
<dbReference type="Pfam" id="PF03184">
    <property type="entry name" value="DDE_1"/>
    <property type="match status" value="1"/>
</dbReference>
<evidence type="ECO:0000256" key="1">
    <source>
        <dbReference type="ARBA" id="ARBA00023125"/>
    </source>
</evidence>
<dbReference type="PROSITE" id="PS51253">
    <property type="entry name" value="HTH_CENPB"/>
    <property type="match status" value="1"/>
</dbReference>
<gene>
    <name evidence="3" type="primary">Cnig_chr_V.g17971</name>
    <name evidence="3" type="ORF">B9Z55_017971</name>
</gene>
<reference evidence="4" key="1">
    <citation type="submission" date="2017-10" db="EMBL/GenBank/DDBJ databases">
        <title>Rapid genome shrinkage in a self-fertile nematode reveals novel sperm competition proteins.</title>
        <authorList>
            <person name="Yin D."/>
            <person name="Schwarz E.M."/>
            <person name="Thomas C.G."/>
            <person name="Felde R.L."/>
            <person name="Korf I.F."/>
            <person name="Cutter A.D."/>
            <person name="Schartner C.M."/>
            <person name="Ralston E.J."/>
            <person name="Meyer B.J."/>
            <person name="Haag E.S."/>
        </authorList>
    </citation>
    <scope>NUCLEOTIDE SEQUENCE [LARGE SCALE GENOMIC DNA]</scope>
    <source>
        <strain evidence="4">JU1422</strain>
    </source>
</reference>
<comment type="caution">
    <text evidence="3">The sequence shown here is derived from an EMBL/GenBank/DDBJ whole genome shotgun (WGS) entry which is preliminary data.</text>
</comment>
<dbReference type="AlphaFoldDB" id="A0A2G5TC02"/>
<name>A0A2G5TC02_9PELO</name>
<protein>
    <recommendedName>
        <fullName evidence="2">HTH CENPB-type domain-containing protein</fullName>
    </recommendedName>
</protein>
<dbReference type="OrthoDB" id="5876883at2759"/>
<dbReference type="Proteomes" id="UP000230233">
    <property type="component" value="Chromosome V"/>
</dbReference>
<dbReference type="STRING" id="1611254.A0A2G5TC02"/>
<sequence length="364" mass="42556">MYPKIIMKMDENYETIHDYTIREVALREAKRMGKVFKASRKWILSFKNKHNLKSRHIDAFVTCKKIESRDDLKKKMKEFRENTWPILRKGHSEKKIWNADQTGLKLESVGLRTITVKGKRKIYRKIQRSSAVTHSLTLHIAISASGKLFKKTYLVLHEKRLPRKFEKIRNQFEYLRITNTQSGMMNSAKSVDWMKNTFLPSIPKNSALLLDSWTGFNQMEKLPDIKKKALQIQILPAGTTSELQPLDVFFNRQLKAFNKRMNEKIKIYHSKYCISKRENMLSLVNLMMSQFSAPKFQPMIQLAWFKAGYTKTHPPSFITPAAFCFSIQEDNLVCDSNNCFNDTFMICAHCSDAICFSHSLNHIH</sequence>
<evidence type="ECO:0000259" key="2">
    <source>
        <dbReference type="PROSITE" id="PS51253"/>
    </source>
</evidence>
<dbReference type="Pfam" id="PF04236">
    <property type="entry name" value="Transp_Tc5_C"/>
    <property type="match status" value="1"/>
</dbReference>
<dbReference type="GO" id="GO:0005634">
    <property type="term" value="C:nucleus"/>
    <property type="evidence" value="ECO:0007669"/>
    <property type="project" value="TreeGrafter"/>
</dbReference>
<dbReference type="InterPro" id="IPR006600">
    <property type="entry name" value="HTH_CenpB_DNA-bd_dom"/>
</dbReference>
<organism evidence="3 4">
    <name type="scientific">Caenorhabditis nigoni</name>
    <dbReference type="NCBI Taxonomy" id="1611254"/>
    <lineage>
        <taxon>Eukaryota</taxon>
        <taxon>Metazoa</taxon>
        <taxon>Ecdysozoa</taxon>
        <taxon>Nematoda</taxon>
        <taxon>Chromadorea</taxon>
        <taxon>Rhabditida</taxon>
        <taxon>Rhabditina</taxon>
        <taxon>Rhabditomorpha</taxon>
        <taxon>Rhabditoidea</taxon>
        <taxon>Rhabditidae</taxon>
        <taxon>Peloderinae</taxon>
        <taxon>Caenorhabditis</taxon>
    </lineage>
</organism>
<dbReference type="Pfam" id="PF03221">
    <property type="entry name" value="HTH_Tnp_Tc5"/>
    <property type="match status" value="1"/>
</dbReference>
<keyword evidence="1" id="KW-0238">DNA-binding</keyword>
<evidence type="ECO:0000313" key="4">
    <source>
        <dbReference type="Proteomes" id="UP000230233"/>
    </source>
</evidence>
<dbReference type="InterPro" id="IPR007350">
    <property type="entry name" value="Transposase_Tc5_C"/>
</dbReference>
<dbReference type="EMBL" id="PDUG01000005">
    <property type="protein sequence ID" value="PIC24787.1"/>
    <property type="molecule type" value="Genomic_DNA"/>
</dbReference>
<dbReference type="PANTHER" id="PTHR19303">
    <property type="entry name" value="TRANSPOSON"/>
    <property type="match status" value="1"/>
</dbReference>
<evidence type="ECO:0000313" key="3">
    <source>
        <dbReference type="EMBL" id="PIC24787.1"/>
    </source>
</evidence>
<dbReference type="InterPro" id="IPR004875">
    <property type="entry name" value="DDE_SF_endonuclease_dom"/>
</dbReference>
<dbReference type="InterPro" id="IPR050863">
    <property type="entry name" value="CenT-Element_Derived"/>
</dbReference>
<dbReference type="GO" id="GO:0003677">
    <property type="term" value="F:DNA binding"/>
    <property type="evidence" value="ECO:0007669"/>
    <property type="project" value="UniProtKB-KW"/>
</dbReference>